<dbReference type="InterPro" id="IPR017871">
    <property type="entry name" value="ABC_transporter-like_CS"/>
</dbReference>
<accession>A0A0M0LLL2</accession>
<dbReference type="PATRIC" id="fig|263475.3.peg.1412"/>
<comment type="similarity">
    <text evidence="1">Belongs to the ABC transporter superfamily.</text>
</comment>
<feature type="domain" description="ABC transporter" evidence="5">
    <location>
        <begin position="5"/>
        <end position="244"/>
    </location>
</feature>
<dbReference type="CDD" id="cd03255">
    <property type="entry name" value="ABC_MJ0796_LolCDE_FtsE"/>
    <property type="match status" value="1"/>
</dbReference>
<dbReference type="InterPro" id="IPR027417">
    <property type="entry name" value="P-loop_NTPase"/>
</dbReference>
<dbReference type="OrthoDB" id="9791546at2"/>
<evidence type="ECO:0000256" key="1">
    <source>
        <dbReference type="ARBA" id="ARBA00005417"/>
    </source>
</evidence>
<dbReference type="Gene3D" id="3.40.50.300">
    <property type="entry name" value="P-loop containing nucleotide triphosphate hydrolases"/>
    <property type="match status" value="1"/>
</dbReference>
<dbReference type="SUPFAM" id="SSF52540">
    <property type="entry name" value="P-loop containing nucleoside triphosphate hydrolases"/>
    <property type="match status" value="1"/>
</dbReference>
<dbReference type="PANTHER" id="PTHR42798">
    <property type="entry name" value="LIPOPROTEIN-RELEASING SYSTEM ATP-BINDING PROTEIN LOLD"/>
    <property type="match status" value="1"/>
</dbReference>
<keyword evidence="3" id="KW-0547">Nucleotide-binding</keyword>
<evidence type="ECO:0000256" key="2">
    <source>
        <dbReference type="ARBA" id="ARBA00022448"/>
    </source>
</evidence>
<dbReference type="GO" id="GO:0098796">
    <property type="term" value="C:membrane protein complex"/>
    <property type="evidence" value="ECO:0007669"/>
    <property type="project" value="UniProtKB-ARBA"/>
</dbReference>
<dbReference type="SMART" id="SM00382">
    <property type="entry name" value="AAA"/>
    <property type="match status" value="1"/>
</dbReference>
<proteinExistence type="inferred from homology"/>
<gene>
    <name evidence="6" type="ORF">AMD00_05010</name>
</gene>
<reference evidence="7" key="1">
    <citation type="submission" date="2015-08" db="EMBL/GenBank/DDBJ databases">
        <title>Fjat-10028 dsm 16317.</title>
        <authorList>
            <person name="Liu B."/>
            <person name="Wang J."/>
            <person name="Zhu Y."/>
            <person name="Liu G."/>
            <person name="Chen Q."/>
            <person name="Chen Z."/>
            <person name="Lan J."/>
            <person name="Che J."/>
            <person name="Ge C."/>
            <person name="Shi H."/>
            <person name="Pan Z."/>
            <person name="Liu X."/>
        </authorList>
    </citation>
    <scope>NUCLEOTIDE SEQUENCE [LARGE SCALE GENOMIC DNA]</scope>
    <source>
        <strain evidence="7">DSM 16317</strain>
    </source>
</reference>
<dbReference type="Pfam" id="PF00005">
    <property type="entry name" value="ABC_tran"/>
    <property type="match status" value="1"/>
</dbReference>
<organism evidence="6 7">
    <name type="scientific">Viridibacillus arvi</name>
    <dbReference type="NCBI Taxonomy" id="263475"/>
    <lineage>
        <taxon>Bacteria</taxon>
        <taxon>Bacillati</taxon>
        <taxon>Bacillota</taxon>
        <taxon>Bacilli</taxon>
        <taxon>Bacillales</taxon>
        <taxon>Caryophanaceae</taxon>
        <taxon>Viridibacillus</taxon>
    </lineage>
</organism>
<name>A0A0M0LLL2_9BACL</name>
<dbReference type="EMBL" id="LILB01000001">
    <property type="protein sequence ID" value="KOO51802.1"/>
    <property type="molecule type" value="Genomic_DNA"/>
</dbReference>
<dbReference type="InterPro" id="IPR017911">
    <property type="entry name" value="MacB-like_ATP-bd"/>
</dbReference>
<dbReference type="STRING" id="263475.AMD00_05010"/>
<evidence type="ECO:0000256" key="4">
    <source>
        <dbReference type="ARBA" id="ARBA00022840"/>
    </source>
</evidence>
<dbReference type="GO" id="GO:0005524">
    <property type="term" value="F:ATP binding"/>
    <property type="evidence" value="ECO:0007669"/>
    <property type="project" value="UniProtKB-KW"/>
</dbReference>
<dbReference type="Proteomes" id="UP000036867">
    <property type="component" value="Unassembled WGS sequence"/>
</dbReference>
<sequence>MDAILKGNSIHKVFGAKNNIYTALHHVDVTINKGEFVGIMGPSGAGKTTLLNILSTIDKPTSGSIVIGGESVDSMKEKDLAKFRRKHLGFIFQDYNLLDSLTIQENILLPLSLANWPAQKMEVKVLEIANILGIETILNSYPYQVSGGQKQRAAVARAIITNPSIVLADEPTGALDSKSSTDLLNTFGVLNKNYGSTILMVTHDAFAASYCNRVLFMKDGRLFTEIVRGDKDRKEFLNLLLNTLSTIGGGTYEHV</sequence>
<evidence type="ECO:0000313" key="7">
    <source>
        <dbReference type="Proteomes" id="UP000036867"/>
    </source>
</evidence>
<dbReference type="GO" id="GO:0016887">
    <property type="term" value="F:ATP hydrolysis activity"/>
    <property type="evidence" value="ECO:0007669"/>
    <property type="project" value="InterPro"/>
</dbReference>
<protein>
    <submittedName>
        <fullName evidence="6">Bacitracin ABC transporter ATP-binding protein</fullName>
    </submittedName>
</protein>
<dbReference type="InterPro" id="IPR003593">
    <property type="entry name" value="AAA+_ATPase"/>
</dbReference>
<dbReference type="GO" id="GO:0022857">
    <property type="term" value="F:transmembrane transporter activity"/>
    <property type="evidence" value="ECO:0007669"/>
    <property type="project" value="UniProtKB-ARBA"/>
</dbReference>
<evidence type="ECO:0000259" key="5">
    <source>
        <dbReference type="PROSITE" id="PS50893"/>
    </source>
</evidence>
<comment type="caution">
    <text evidence="6">The sequence shown here is derived from an EMBL/GenBank/DDBJ whole genome shotgun (WGS) entry which is preliminary data.</text>
</comment>
<dbReference type="AlphaFoldDB" id="A0A0M0LLL2"/>
<keyword evidence="4 6" id="KW-0067">ATP-binding</keyword>
<evidence type="ECO:0000313" key="6">
    <source>
        <dbReference type="EMBL" id="KOO51802.1"/>
    </source>
</evidence>
<dbReference type="PROSITE" id="PS00211">
    <property type="entry name" value="ABC_TRANSPORTER_1"/>
    <property type="match status" value="1"/>
</dbReference>
<dbReference type="PANTHER" id="PTHR42798:SF7">
    <property type="entry name" value="ALPHA-D-RIBOSE 1-METHYLPHOSPHONATE 5-TRIPHOSPHATE SYNTHASE SUBUNIT PHNL"/>
    <property type="match status" value="1"/>
</dbReference>
<dbReference type="PROSITE" id="PS50893">
    <property type="entry name" value="ABC_TRANSPORTER_2"/>
    <property type="match status" value="1"/>
</dbReference>
<dbReference type="RefSeq" id="WP_053415966.1">
    <property type="nucleotide sequence ID" value="NZ_JBCMNK010000007.1"/>
</dbReference>
<keyword evidence="7" id="KW-1185">Reference proteome</keyword>
<dbReference type="FunFam" id="3.40.50.300:FF:000032">
    <property type="entry name" value="Export ABC transporter ATP-binding protein"/>
    <property type="match status" value="1"/>
</dbReference>
<evidence type="ECO:0000256" key="3">
    <source>
        <dbReference type="ARBA" id="ARBA00022741"/>
    </source>
</evidence>
<dbReference type="InterPro" id="IPR003439">
    <property type="entry name" value="ABC_transporter-like_ATP-bd"/>
</dbReference>
<keyword evidence="2" id="KW-0813">Transport</keyword>
<dbReference type="GeneID" id="301135463"/>